<proteinExistence type="predicted"/>
<dbReference type="Proteomes" id="UP000245370">
    <property type="component" value="Unassembled WGS sequence"/>
</dbReference>
<accession>A0A2U2X378</accession>
<organism evidence="1 2">
    <name type="scientific">Brumimicrobium oceani</name>
    <dbReference type="NCBI Taxonomy" id="2100725"/>
    <lineage>
        <taxon>Bacteria</taxon>
        <taxon>Pseudomonadati</taxon>
        <taxon>Bacteroidota</taxon>
        <taxon>Flavobacteriia</taxon>
        <taxon>Flavobacteriales</taxon>
        <taxon>Crocinitomicaceae</taxon>
        <taxon>Brumimicrobium</taxon>
    </lineage>
</organism>
<dbReference type="GO" id="GO:0003677">
    <property type="term" value="F:DNA binding"/>
    <property type="evidence" value="ECO:0007669"/>
    <property type="project" value="UniProtKB-KW"/>
</dbReference>
<protein>
    <submittedName>
        <fullName evidence="1">DNA-binding protein</fullName>
    </submittedName>
</protein>
<reference evidence="1 2" key="1">
    <citation type="submission" date="2018-05" db="EMBL/GenBank/DDBJ databases">
        <title>Brumimicrobium oceani sp. nov., isolated from coastal sediment.</title>
        <authorList>
            <person name="Kou Y."/>
        </authorList>
    </citation>
    <scope>NUCLEOTIDE SEQUENCE [LARGE SCALE GENOMIC DNA]</scope>
    <source>
        <strain evidence="1 2">C305</strain>
    </source>
</reference>
<name>A0A2U2X378_9FLAO</name>
<evidence type="ECO:0000313" key="1">
    <source>
        <dbReference type="EMBL" id="PWH82236.1"/>
    </source>
</evidence>
<keyword evidence="1" id="KW-0238">DNA-binding</keyword>
<evidence type="ECO:0000313" key="2">
    <source>
        <dbReference type="Proteomes" id="UP000245370"/>
    </source>
</evidence>
<sequence length="76" mass="8383">MDNTNIIVYKTADEKATVSLCAKNGNIRNNRNQLAELFTTSVPNISIHISNILKDGELEKNSVIKDYLTTASDGKD</sequence>
<dbReference type="PANTHER" id="PTHR35810">
    <property type="entry name" value="CYTOPLASMIC PROTEIN-RELATED"/>
    <property type="match status" value="1"/>
</dbReference>
<dbReference type="RefSeq" id="WP_109360464.1">
    <property type="nucleotide sequence ID" value="NZ_QFRJ01000014.1"/>
</dbReference>
<gene>
    <name evidence="1" type="ORF">DIT68_14120</name>
</gene>
<reference evidence="1 2" key="2">
    <citation type="submission" date="2018-05" db="EMBL/GenBank/DDBJ databases">
        <authorList>
            <person name="Lanie J.A."/>
            <person name="Ng W.-L."/>
            <person name="Kazmierczak K.M."/>
            <person name="Andrzejewski T.M."/>
            <person name="Davidsen T.M."/>
            <person name="Wayne K.J."/>
            <person name="Tettelin H."/>
            <person name="Glass J.I."/>
            <person name="Rusch D."/>
            <person name="Podicherti R."/>
            <person name="Tsui H.-C.T."/>
            <person name="Winkler M.E."/>
        </authorList>
    </citation>
    <scope>NUCLEOTIDE SEQUENCE [LARGE SCALE GENOMIC DNA]</scope>
    <source>
        <strain evidence="1 2">C305</strain>
    </source>
</reference>
<dbReference type="AlphaFoldDB" id="A0A2U2X378"/>
<keyword evidence="2" id="KW-1185">Reference proteome</keyword>
<comment type="caution">
    <text evidence="1">The sequence shown here is derived from an EMBL/GenBank/DDBJ whole genome shotgun (WGS) entry which is preliminary data.</text>
</comment>
<dbReference type="OrthoDB" id="9802752at2"/>
<dbReference type="EMBL" id="QFRJ01000014">
    <property type="protein sequence ID" value="PWH82236.1"/>
    <property type="molecule type" value="Genomic_DNA"/>
</dbReference>
<dbReference type="PANTHER" id="PTHR35810:SF1">
    <property type="entry name" value="CYTOPLASMIC PROTEIN"/>
    <property type="match status" value="1"/>
</dbReference>